<sequence>MHKTDSNSESYEVSATSSRPALSFSRDGGNREDDQGQIKSRMFTFAERMQDKSVSFFPPIMPSATVVSLETSKATVVLAFFTLQSASISFGGLAFFADGMYMAVRLVAGAEANDFQRYWQVGYYLIVIRDHHIAGRDRLCHLARAHHFRGLRRDAALHAWW</sequence>
<accession>A0A9N8QF68</accession>
<evidence type="ECO:0000256" key="1">
    <source>
        <dbReference type="SAM" id="MobiDB-lite"/>
    </source>
</evidence>
<evidence type="ECO:0000313" key="4">
    <source>
        <dbReference type="Proteomes" id="UP000836404"/>
    </source>
</evidence>
<comment type="caution">
    <text evidence="3">The sequence shown here is derived from an EMBL/GenBank/DDBJ whole genome shotgun (WGS) entry which is preliminary data.</text>
</comment>
<evidence type="ECO:0000313" key="3">
    <source>
        <dbReference type="EMBL" id="CAD6928458.1"/>
    </source>
</evidence>
<feature type="transmembrane region" description="Helical" evidence="2">
    <location>
        <begin position="76"/>
        <end position="96"/>
    </location>
</feature>
<gene>
    <name evidence="3" type="ORF">JKILLFL_G5502</name>
</gene>
<feature type="compositionally biased region" description="Polar residues" evidence="1">
    <location>
        <begin position="7"/>
        <end position="20"/>
    </location>
</feature>
<evidence type="ECO:0000256" key="2">
    <source>
        <dbReference type="SAM" id="Phobius"/>
    </source>
</evidence>
<proteinExistence type="predicted"/>
<keyword evidence="4" id="KW-1185">Reference proteome</keyword>
<dbReference type="AlphaFoldDB" id="A0A9N8QF68"/>
<feature type="region of interest" description="Disordered" evidence="1">
    <location>
        <begin position="1"/>
        <end position="36"/>
    </location>
</feature>
<organism evidence="3 4">
    <name type="scientific">Tilletia laevis</name>
    <dbReference type="NCBI Taxonomy" id="157183"/>
    <lineage>
        <taxon>Eukaryota</taxon>
        <taxon>Fungi</taxon>
        <taxon>Dikarya</taxon>
        <taxon>Basidiomycota</taxon>
        <taxon>Ustilaginomycotina</taxon>
        <taxon>Exobasidiomycetes</taxon>
        <taxon>Tilletiales</taxon>
        <taxon>Tilletiaceae</taxon>
        <taxon>Tilletia</taxon>
    </lineage>
</organism>
<name>A0A9N8QF68_9BASI</name>
<reference evidence="3 4" key="1">
    <citation type="submission" date="2020-10" db="EMBL/GenBank/DDBJ databases">
        <authorList>
            <person name="Sedaghatjoo S."/>
        </authorList>
    </citation>
    <scope>NUCLEOTIDE SEQUENCE [LARGE SCALE GENOMIC DNA]</scope>
    <source>
        <strain evidence="3 4">LLFL</strain>
    </source>
</reference>
<keyword evidence="2" id="KW-0812">Transmembrane</keyword>
<dbReference type="EMBL" id="CAJHJF010002640">
    <property type="protein sequence ID" value="CAD6928458.1"/>
    <property type="molecule type" value="Genomic_DNA"/>
</dbReference>
<protein>
    <submittedName>
        <fullName evidence="3">Uncharacterized protein</fullName>
    </submittedName>
</protein>
<keyword evidence="2" id="KW-1133">Transmembrane helix</keyword>
<dbReference type="Proteomes" id="UP000836404">
    <property type="component" value="Unassembled WGS sequence"/>
</dbReference>
<keyword evidence="2" id="KW-0472">Membrane</keyword>